<dbReference type="SUPFAM" id="SSF82199">
    <property type="entry name" value="SET domain"/>
    <property type="match status" value="1"/>
</dbReference>
<keyword evidence="8" id="KW-0862">Zinc</keyword>
<keyword evidence="9" id="KW-0156">Chromatin regulator</keyword>
<dbReference type="SMART" id="SM00249">
    <property type="entry name" value="PHD"/>
    <property type="match status" value="3"/>
</dbReference>
<evidence type="ECO:0000259" key="14">
    <source>
        <dbReference type="PROSITE" id="PS50016"/>
    </source>
</evidence>
<evidence type="ECO:0000256" key="5">
    <source>
        <dbReference type="ARBA" id="ARBA00022723"/>
    </source>
</evidence>
<dbReference type="AlphaFoldDB" id="A0A075AXK6"/>
<dbReference type="PROSITE" id="PS50868">
    <property type="entry name" value="POST_SET"/>
    <property type="match status" value="1"/>
</dbReference>
<dbReference type="PANTHER" id="PTHR45888">
    <property type="entry name" value="HL01030P-RELATED"/>
    <property type="match status" value="1"/>
</dbReference>
<dbReference type="STRING" id="988480.A0A075AXK6"/>
<evidence type="ECO:0000256" key="2">
    <source>
        <dbReference type="ARBA" id="ARBA00022603"/>
    </source>
</evidence>
<dbReference type="EMBL" id="KE561054">
    <property type="protein sequence ID" value="EPZ33452.1"/>
    <property type="molecule type" value="Genomic_DNA"/>
</dbReference>
<keyword evidence="3 17" id="KW-0808">Transferase</keyword>
<evidence type="ECO:0000256" key="13">
    <source>
        <dbReference type="PROSITE-ProRule" id="PRU00146"/>
    </source>
</evidence>
<evidence type="ECO:0000256" key="12">
    <source>
        <dbReference type="ARBA" id="ARBA00023242"/>
    </source>
</evidence>
<gene>
    <name evidence="17" type="ORF">O9G_001203</name>
</gene>
<evidence type="ECO:0000259" key="16">
    <source>
        <dbReference type="PROSITE" id="PS50868"/>
    </source>
</evidence>
<dbReference type="CDD" id="cd10518">
    <property type="entry name" value="SET_SETD1-like"/>
    <property type="match status" value="1"/>
</dbReference>
<feature type="domain" description="Post-SET" evidence="16">
    <location>
        <begin position="1105"/>
        <end position="1121"/>
    </location>
</feature>
<dbReference type="GO" id="GO:0006325">
    <property type="term" value="P:chromatin organization"/>
    <property type="evidence" value="ECO:0007669"/>
    <property type="project" value="UniProtKB-KW"/>
</dbReference>
<dbReference type="InterPro" id="IPR003616">
    <property type="entry name" value="Post-SET_dom"/>
</dbReference>
<dbReference type="OrthoDB" id="308383at2759"/>
<dbReference type="Pfam" id="PF00856">
    <property type="entry name" value="SET"/>
    <property type="match status" value="1"/>
</dbReference>
<evidence type="ECO:0000256" key="9">
    <source>
        <dbReference type="ARBA" id="ARBA00022853"/>
    </source>
</evidence>
<dbReference type="Pfam" id="PF00628">
    <property type="entry name" value="PHD"/>
    <property type="match status" value="3"/>
</dbReference>
<dbReference type="GO" id="GO:0008270">
    <property type="term" value="F:zinc ion binding"/>
    <property type="evidence" value="ECO:0007669"/>
    <property type="project" value="UniProtKB-KW"/>
</dbReference>
<evidence type="ECO:0000256" key="7">
    <source>
        <dbReference type="ARBA" id="ARBA00022771"/>
    </source>
</evidence>
<evidence type="ECO:0000256" key="3">
    <source>
        <dbReference type="ARBA" id="ARBA00022679"/>
    </source>
</evidence>
<evidence type="ECO:0000256" key="11">
    <source>
        <dbReference type="ARBA" id="ARBA00023163"/>
    </source>
</evidence>
<dbReference type="Gene3D" id="2.170.270.10">
    <property type="entry name" value="SET domain"/>
    <property type="match status" value="1"/>
</dbReference>
<evidence type="ECO:0000313" key="17">
    <source>
        <dbReference type="EMBL" id="EPZ33452.1"/>
    </source>
</evidence>
<feature type="domain" description="SET" evidence="15">
    <location>
        <begin position="983"/>
        <end position="1099"/>
    </location>
</feature>
<keyword evidence="18" id="KW-1185">Reference proteome</keyword>
<keyword evidence="6" id="KW-0677">Repeat</keyword>
<dbReference type="InterPro" id="IPR001214">
    <property type="entry name" value="SET_dom"/>
</dbReference>
<evidence type="ECO:0000256" key="10">
    <source>
        <dbReference type="ARBA" id="ARBA00023015"/>
    </source>
</evidence>
<feature type="domain" description="PHD-type" evidence="14">
    <location>
        <begin position="258"/>
        <end position="311"/>
    </location>
</feature>
<accession>A0A075AXK6</accession>
<sequence length="1121" mass="130079">MNVNHSTVFTELIRRQYIIPGADRLKFFHFSAIFDSGGRTYPIPQNGVKYNDAVMWAMDMISKSSYLFDHRSRTKRFDMPLEYFILLLKSSSSPAGLNFPSAIMSNVPSFPMNGIKTEFKHQIPKFNKEKILKKRDVQNKSEMVVECTERDKNEKKVIELTKSFMVNVNQFIPIFCPKGSVLPFDICSACASIDYEQPLIFCAHCGEGYHLGCVDFNSEFLDLKQWNKLQIQPMQPDEALSKEGGYEKEHSLIKNWRCINCFVCQGCNRAEPEGLLMVCDECDSSYHTVCVKNPLEKVPEGRFLCDNCVKCKNCGSTSAGGNNWSGKVLPKRMHEWMFDYELCGDCGRSRMNGDFCPICDKLYKSDDFDILMLICDKCEKWVHLDCDESLTKKKYEELEKDENLKYFCPKCKDGINKEEICKQELKEEICKEEMKEEEIESIKDIEKKEIELIAKEKVEDLIEDVMKEIDEKDGNENEMVVDDLYDNKINNDIIIDKEDQKMIINREDTEVMINRIDKDGEIVIDNEDKDMIFDNEVIIEPSNKVKEPSNKVVIDKEVRNIIKEPSNQVVDKFAKDKVLTVDKDHKSISLKDQENLNENSDRKRIKLQDDEREPLYEISLNNFERKERKILNEKYLKFIFKDSNFPLILFHCVACNKSEISEIDGLIPFPDFVSPNPLFLNDYPNFKSKWIHRSCLLKANVELSTDGYCHLSKEIEFKQDENKSIEIPKRLIVLNKNQKRKFNKIQIISEDLSIIRVGSLIVTSFGSIPLNPNGFYDKNILFPIGFTSFRNYWSFKRPFQRTIYKCEIVLNKEKNIPLFRISCFDLKDEIISCDISIENTLSKLFSLLNDCYQNYTNIFNFSQCKIFSYFFFGLNILPISQQLEALPNVINCNGYQYNSMSHQEALNRSKIFRVNILGPPTCARIRTVQSSFNKSYSNHSRLLLSSSIKNESNFEDKKDKSISQNIILPLGTKYRVMKQNERKNLRIAPSRIQGYGLFSNINFKANDLVIEYVGELIGQKVADKRESYYDKNGIGCYMFRLDDDVIIDATRKGNAARFINHSCKPNCHAKISTIEGTKKVIIYASKNIYLGDELTYDYKFAIEDEKIPCNCGAPNCRKFMN</sequence>
<dbReference type="SMART" id="SM00317">
    <property type="entry name" value="SET"/>
    <property type="match status" value="1"/>
</dbReference>
<feature type="domain" description="PHD-type" evidence="14">
    <location>
        <begin position="353"/>
        <end position="414"/>
    </location>
</feature>
<dbReference type="InterPro" id="IPR001965">
    <property type="entry name" value="Znf_PHD"/>
</dbReference>
<keyword evidence="5" id="KW-0479">Metal-binding</keyword>
<dbReference type="GO" id="GO:0005634">
    <property type="term" value="C:nucleus"/>
    <property type="evidence" value="ECO:0007669"/>
    <property type="project" value="UniProtKB-SubCell"/>
</dbReference>
<evidence type="ECO:0000256" key="1">
    <source>
        <dbReference type="ARBA" id="ARBA00004123"/>
    </source>
</evidence>
<keyword evidence="2 17" id="KW-0489">Methyltransferase</keyword>
<dbReference type="Proteomes" id="UP000030755">
    <property type="component" value="Unassembled WGS sequence"/>
</dbReference>
<dbReference type="GO" id="GO:0032259">
    <property type="term" value="P:methylation"/>
    <property type="evidence" value="ECO:0007669"/>
    <property type="project" value="UniProtKB-KW"/>
</dbReference>
<dbReference type="EC" id="2.1.1.43" evidence="17"/>
<dbReference type="HOGENOM" id="CLU_280355_0_0_1"/>
<dbReference type="InterPro" id="IPR019787">
    <property type="entry name" value="Znf_PHD-finger"/>
</dbReference>
<dbReference type="Gene3D" id="3.30.40.10">
    <property type="entry name" value="Zinc/RING finger domain, C3HC4 (zinc finger)"/>
    <property type="match status" value="3"/>
</dbReference>
<evidence type="ECO:0000256" key="4">
    <source>
        <dbReference type="ARBA" id="ARBA00022691"/>
    </source>
</evidence>
<protein>
    <submittedName>
        <fullName evidence="17">SET domain-containing protein</fullName>
        <ecNumber evidence="17">2.1.1.43</ecNumber>
    </submittedName>
</protein>
<dbReference type="InterPro" id="IPR013083">
    <property type="entry name" value="Znf_RING/FYVE/PHD"/>
</dbReference>
<dbReference type="InterPro" id="IPR011011">
    <property type="entry name" value="Znf_FYVE_PHD"/>
</dbReference>
<keyword evidence="4" id="KW-0949">S-adenosyl-L-methionine</keyword>
<evidence type="ECO:0000256" key="8">
    <source>
        <dbReference type="ARBA" id="ARBA00022833"/>
    </source>
</evidence>
<dbReference type="InterPro" id="IPR046341">
    <property type="entry name" value="SET_dom_sf"/>
</dbReference>
<dbReference type="PROSITE" id="PS50016">
    <property type="entry name" value="ZF_PHD_2"/>
    <property type="match status" value="2"/>
</dbReference>
<comment type="subcellular location">
    <subcellularLocation>
        <location evidence="1">Nucleus</location>
    </subcellularLocation>
</comment>
<keyword evidence="7 13" id="KW-0863">Zinc-finger</keyword>
<reference evidence="17 18" key="1">
    <citation type="journal article" date="2013" name="Curr. Biol.">
        <title>Shared signatures of parasitism and phylogenomics unite Cryptomycota and microsporidia.</title>
        <authorList>
            <person name="James T.Y."/>
            <person name="Pelin A."/>
            <person name="Bonen L."/>
            <person name="Ahrendt S."/>
            <person name="Sain D."/>
            <person name="Corradi N."/>
            <person name="Stajich J.E."/>
        </authorList>
    </citation>
    <scope>NUCLEOTIDE SEQUENCE [LARGE SCALE GENOMIC DNA]</scope>
    <source>
        <strain evidence="17 18">CSF55</strain>
    </source>
</reference>
<dbReference type="PROSITE" id="PS50280">
    <property type="entry name" value="SET"/>
    <property type="match status" value="1"/>
</dbReference>
<keyword evidence="12" id="KW-0539">Nucleus</keyword>
<dbReference type="Pfam" id="PF05964">
    <property type="entry name" value="FYRN"/>
    <property type="match status" value="1"/>
</dbReference>
<evidence type="ECO:0000256" key="6">
    <source>
        <dbReference type="ARBA" id="ARBA00022737"/>
    </source>
</evidence>
<name>A0A075AXK6_ROZAC</name>
<organism evidence="17 18">
    <name type="scientific">Rozella allomycis (strain CSF55)</name>
    <dbReference type="NCBI Taxonomy" id="988480"/>
    <lineage>
        <taxon>Eukaryota</taxon>
        <taxon>Fungi</taxon>
        <taxon>Fungi incertae sedis</taxon>
        <taxon>Cryptomycota</taxon>
        <taxon>Cryptomycota incertae sedis</taxon>
        <taxon>Rozella</taxon>
    </lineage>
</organism>
<dbReference type="SMART" id="SM00541">
    <property type="entry name" value="FYRN"/>
    <property type="match status" value="1"/>
</dbReference>
<evidence type="ECO:0000313" key="18">
    <source>
        <dbReference type="Proteomes" id="UP000030755"/>
    </source>
</evidence>
<keyword evidence="11" id="KW-0804">Transcription</keyword>
<dbReference type="GO" id="GO:0008168">
    <property type="term" value="F:methyltransferase activity"/>
    <property type="evidence" value="ECO:0007669"/>
    <property type="project" value="UniProtKB-KW"/>
</dbReference>
<dbReference type="PANTHER" id="PTHR45888:SF5">
    <property type="entry name" value="D4, ISOFORM A"/>
    <property type="match status" value="1"/>
</dbReference>
<dbReference type="PROSITE" id="PS51542">
    <property type="entry name" value="FYRN"/>
    <property type="match status" value="1"/>
</dbReference>
<dbReference type="SUPFAM" id="SSF57903">
    <property type="entry name" value="FYVE/PHD zinc finger"/>
    <property type="match status" value="3"/>
</dbReference>
<proteinExistence type="predicted"/>
<dbReference type="SMART" id="SM00508">
    <property type="entry name" value="PostSET"/>
    <property type="match status" value="1"/>
</dbReference>
<evidence type="ECO:0000259" key="15">
    <source>
        <dbReference type="PROSITE" id="PS50280"/>
    </source>
</evidence>
<keyword evidence="10" id="KW-0805">Transcription regulation</keyword>
<dbReference type="Gene3D" id="3.30.160.360">
    <property type="match status" value="1"/>
</dbReference>
<dbReference type="InterPro" id="IPR003888">
    <property type="entry name" value="FYrich_N"/>
</dbReference>